<evidence type="ECO:0000256" key="1">
    <source>
        <dbReference type="SAM" id="MobiDB-lite"/>
    </source>
</evidence>
<accession>A0ABD6EML4</accession>
<feature type="domain" description="Reverse transcriptase" evidence="2">
    <location>
        <begin position="414"/>
        <end position="671"/>
    </location>
</feature>
<dbReference type="Pfam" id="PF00078">
    <property type="entry name" value="RVT_1"/>
    <property type="match status" value="1"/>
</dbReference>
<dbReference type="Proteomes" id="UP001608902">
    <property type="component" value="Unassembled WGS sequence"/>
</dbReference>
<dbReference type="InterPro" id="IPR000477">
    <property type="entry name" value="RT_dom"/>
</dbReference>
<gene>
    <name evidence="3" type="ORF">AB6A40_007817</name>
</gene>
<keyword evidence="4" id="KW-1185">Reference proteome</keyword>
<protein>
    <recommendedName>
        <fullName evidence="2">Reverse transcriptase domain-containing protein</fullName>
    </recommendedName>
</protein>
<organism evidence="3 4">
    <name type="scientific">Gnathostoma spinigerum</name>
    <dbReference type="NCBI Taxonomy" id="75299"/>
    <lineage>
        <taxon>Eukaryota</taxon>
        <taxon>Metazoa</taxon>
        <taxon>Ecdysozoa</taxon>
        <taxon>Nematoda</taxon>
        <taxon>Chromadorea</taxon>
        <taxon>Rhabditida</taxon>
        <taxon>Spirurina</taxon>
        <taxon>Gnathostomatomorpha</taxon>
        <taxon>Gnathostomatoidea</taxon>
        <taxon>Gnathostomatidae</taxon>
        <taxon>Gnathostoma</taxon>
    </lineage>
</organism>
<sequence>MRLRNTAVIKIFRQFGLNRALFMAALELSAIEQYLRNIRQQLKFLNQCKKQSLVPSFIFYSTSHLFYGVKGIDSYIEQLQRRMLYTEIRLLRSKIFRTTERISKARTNVEKMCGPSVWLRVHSTITHTAGLVEESSRRRLIRKFKHLRYISNRRKFYLSRSKNSAQFPRTHCTHIKHVTDRPINNSNNNRNNNSNAPQKVHHSVENKTTRVTCIGEVSLNQDCIDVLSLGPSFSPSLSVNKNLTQTINVAFCSAIYRLRCRHHSSSTAPTVNDLQTHLSTCAPFPRSHLSIPQPVDEFEGIVSSISHELNQFVNSFTSKRRNIHNNLSKPHRDALKELSEKVRNHEIRISTSDKGGEFTVYPLLLDKEIGLLHLSDTSTYSLIRKRDVIKKAVQEINSAIRQLAVSGCLRSNLAKRITTSNPSTPILYTLIKTHKPDFSPTSTDAAAFKVRPIISSCGGPTDKLSWFLSQILSPLLQAVPSHLSNTAAFLERLGSIPESATYKPYVYASFDVVSLYTNMDCGRAIESLQFFLAQNESITVRAGLTSKQITELVDICLRANYFSFAGTFYQQIRGVAMGNRLAPILAVLYMGYLEARSIHCNPHLYLRYIDDIFVCVDSEEALQNLFYQINSSDPNITLTIERPSKNWLPFLNTEITCKDNRFYTRWFKKPASKSILLHRSSAHSAALKHNVITNFNRTAKLITTAPSEINHTSELVSNVLRNNGYGYDTQLYLKQWNRPSSHKESPITITVPFISQYFTNSLTRIINKYPLPLKIATTPPPNLYRILVRNRTHDTLCYNSKKCIICPQGKEGDCCRKGVVYSIKCKTCSVEYIGETGRPLHVRFNEHMLSLLSPTRPCYIDKPLARHSMEKHKGKPFPVSICMEKVVIRPIDRKLAEASLIKLRNPKLNNKSEMVETLRLLPQDIQHLPTDKHPSLSPYRSFS</sequence>
<evidence type="ECO:0000313" key="4">
    <source>
        <dbReference type="Proteomes" id="UP001608902"/>
    </source>
</evidence>
<evidence type="ECO:0000259" key="2">
    <source>
        <dbReference type="PROSITE" id="PS50878"/>
    </source>
</evidence>
<reference evidence="3 4" key="1">
    <citation type="submission" date="2024-08" db="EMBL/GenBank/DDBJ databases">
        <title>Gnathostoma spinigerum genome.</title>
        <authorList>
            <person name="Gonzalez-Bertolin B."/>
            <person name="Monzon S."/>
            <person name="Zaballos A."/>
            <person name="Jimenez P."/>
            <person name="Dekumyoy P."/>
            <person name="Varona S."/>
            <person name="Cuesta I."/>
            <person name="Sumanam S."/>
            <person name="Adisakwattana P."/>
            <person name="Gasser R.B."/>
            <person name="Hernandez-Gonzalez A."/>
            <person name="Young N.D."/>
            <person name="Perteguer M.J."/>
        </authorList>
    </citation>
    <scope>NUCLEOTIDE SEQUENCE [LARGE SCALE GENOMIC DNA]</scope>
    <source>
        <strain evidence="3">AL3</strain>
        <tissue evidence="3">Liver</tissue>
    </source>
</reference>
<dbReference type="EMBL" id="JBGFUD010006619">
    <property type="protein sequence ID" value="MFH4981108.1"/>
    <property type="molecule type" value="Genomic_DNA"/>
</dbReference>
<dbReference type="CDD" id="cd00304">
    <property type="entry name" value="RT_like"/>
    <property type="match status" value="1"/>
</dbReference>
<comment type="caution">
    <text evidence="3">The sequence shown here is derived from an EMBL/GenBank/DDBJ whole genome shotgun (WGS) entry which is preliminary data.</text>
</comment>
<dbReference type="PANTHER" id="PTHR21301">
    <property type="entry name" value="REVERSE TRANSCRIPTASE"/>
    <property type="match status" value="1"/>
</dbReference>
<dbReference type="PROSITE" id="PS50878">
    <property type="entry name" value="RT_POL"/>
    <property type="match status" value="1"/>
</dbReference>
<evidence type="ECO:0000313" key="3">
    <source>
        <dbReference type="EMBL" id="MFH4981108.1"/>
    </source>
</evidence>
<feature type="region of interest" description="Disordered" evidence="1">
    <location>
        <begin position="179"/>
        <end position="204"/>
    </location>
</feature>
<dbReference type="AlphaFoldDB" id="A0ABD6EML4"/>
<name>A0ABD6EML4_9BILA</name>
<dbReference type="PANTHER" id="PTHR21301:SF10">
    <property type="entry name" value="REVERSE TRANSCRIPTASE DOMAIN-CONTAINING PROTEIN"/>
    <property type="match status" value="1"/>
</dbReference>
<proteinExistence type="predicted"/>
<feature type="compositionally biased region" description="Low complexity" evidence="1">
    <location>
        <begin position="184"/>
        <end position="195"/>
    </location>
</feature>